<proteinExistence type="predicted"/>
<accession>A0A6G1J0Z8</accession>
<evidence type="ECO:0008006" key="3">
    <source>
        <dbReference type="Google" id="ProtNLM"/>
    </source>
</evidence>
<protein>
    <recommendedName>
        <fullName evidence="3">F-box domain-containing protein</fullName>
    </recommendedName>
</protein>
<reference evidence="1" key="1">
    <citation type="journal article" date="2020" name="Stud. Mycol.">
        <title>101 Dothideomycetes genomes: a test case for predicting lifestyles and emergence of pathogens.</title>
        <authorList>
            <person name="Haridas S."/>
            <person name="Albert R."/>
            <person name="Binder M."/>
            <person name="Bloem J."/>
            <person name="Labutti K."/>
            <person name="Salamov A."/>
            <person name="Andreopoulos B."/>
            <person name="Baker S."/>
            <person name="Barry K."/>
            <person name="Bills G."/>
            <person name="Bluhm B."/>
            <person name="Cannon C."/>
            <person name="Castanera R."/>
            <person name="Culley D."/>
            <person name="Daum C."/>
            <person name="Ezra D."/>
            <person name="Gonzalez J."/>
            <person name="Henrissat B."/>
            <person name="Kuo A."/>
            <person name="Liang C."/>
            <person name="Lipzen A."/>
            <person name="Lutzoni F."/>
            <person name="Magnuson J."/>
            <person name="Mondo S."/>
            <person name="Nolan M."/>
            <person name="Ohm R."/>
            <person name="Pangilinan J."/>
            <person name="Park H.-J."/>
            <person name="Ramirez L."/>
            <person name="Alfaro M."/>
            <person name="Sun H."/>
            <person name="Tritt A."/>
            <person name="Yoshinaga Y."/>
            <person name="Zwiers L.-H."/>
            <person name="Turgeon B."/>
            <person name="Goodwin S."/>
            <person name="Spatafora J."/>
            <person name="Crous P."/>
            <person name="Grigoriev I."/>
        </authorList>
    </citation>
    <scope>NUCLEOTIDE SEQUENCE</scope>
    <source>
        <strain evidence="1">CBS 122367</strain>
    </source>
</reference>
<gene>
    <name evidence="1" type="ORF">K458DRAFT_418867</name>
</gene>
<dbReference type="Proteomes" id="UP000799291">
    <property type="component" value="Unassembled WGS sequence"/>
</dbReference>
<dbReference type="AlphaFoldDB" id="A0A6G1J0Z8"/>
<organism evidence="1 2">
    <name type="scientific">Lentithecium fluviatile CBS 122367</name>
    <dbReference type="NCBI Taxonomy" id="1168545"/>
    <lineage>
        <taxon>Eukaryota</taxon>
        <taxon>Fungi</taxon>
        <taxon>Dikarya</taxon>
        <taxon>Ascomycota</taxon>
        <taxon>Pezizomycotina</taxon>
        <taxon>Dothideomycetes</taxon>
        <taxon>Pleosporomycetidae</taxon>
        <taxon>Pleosporales</taxon>
        <taxon>Massarineae</taxon>
        <taxon>Lentitheciaceae</taxon>
        <taxon>Lentithecium</taxon>
    </lineage>
</organism>
<keyword evidence="2" id="KW-1185">Reference proteome</keyword>
<sequence>MARMTDLPNELLFRIIHFLHIDSPKTLPAVSESCKHLHQPAHEVLFKDINLTWKFNKVAQIAKFVKVHQGNDVVRSIRLSPGTAQLNAFKMGIPSAYQHFDALCACLSSLPNLRTLSLCLEMVDRWRMVPTKVLVGIVRALPASTENLELDTRGANAIMEKRGTRDTSGNNLCAAISDILPQLVTLRLRVSHLCADLSRSLDQAADGTQPTSKLRRAAIEVDVSPFDFDFNSSGSASNAYYPVFRHDHGGMRAAPPSPEKLFTHFLHQRSCGAFPFLERFLIRSRSAPNEDELPYLRVRDVMTRVMTHHPFVSARPPASSVEEEKKDRGDYVVVKVQGNRDFAGWYEVVETGLMSGVAWEDGPTGERMPPDVKAELDAEYRPDLGALKDAEGFDAEESLTQDSKWYKASEWYTRLEE</sequence>
<dbReference type="OrthoDB" id="4192220at2759"/>
<evidence type="ECO:0000313" key="2">
    <source>
        <dbReference type="Proteomes" id="UP000799291"/>
    </source>
</evidence>
<dbReference type="EMBL" id="MU005583">
    <property type="protein sequence ID" value="KAF2683893.1"/>
    <property type="molecule type" value="Genomic_DNA"/>
</dbReference>
<evidence type="ECO:0000313" key="1">
    <source>
        <dbReference type="EMBL" id="KAF2683893.1"/>
    </source>
</evidence>
<name>A0A6G1J0Z8_9PLEO</name>
<dbReference type="CDD" id="cd09917">
    <property type="entry name" value="F-box_SF"/>
    <property type="match status" value="1"/>
</dbReference>